<dbReference type="PROSITE" id="PS50255">
    <property type="entry name" value="CYTOCHROME_B5_2"/>
    <property type="match status" value="1"/>
</dbReference>
<feature type="binding site" evidence="19">
    <location>
        <position position="242"/>
    </location>
    <ligand>
        <name>Zn(2+)</name>
        <dbReference type="ChEBI" id="CHEBI:29105"/>
        <label>1</label>
    </ligand>
</feature>
<dbReference type="AlphaFoldDB" id="A0A5C3Q769"/>
<comment type="cofactor">
    <cofactor evidence="20">
        <name>Fe cation</name>
        <dbReference type="ChEBI" id="CHEBI:24875"/>
    </cofactor>
</comment>
<dbReference type="FunFam" id="3.10.120.10:FF:000007">
    <property type="entry name" value="Sulfite oxidase, mitochondrial"/>
    <property type="match status" value="1"/>
</dbReference>
<dbReference type="InterPro" id="IPR001199">
    <property type="entry name" value="Cyt_B5-like_heme/steroid-bd"/>
</dbReference>
<keyword evidence="16 18" id="KW-0472">Membrane</keyword>
<feature type="binding site" evidence="19">
    <location>
        <position position="342"/>
    </location>
    <ligand>
        <name>Zn(2+)</name>
        <dbReference type="ChEBI" id="CHEBI:29105"/>
        <label>1</label>
    </ligand>
</feature>
<name>A0A5C3Q769_9AGAR</name>
<keyword evidence="17 18" id="KW-0275">Fatty acid biosynthesis</keyword>
<comment type="subcellular location">
    <subcellularLocation>
        <location evidence="1">Endoplasmic reticulum membrane</location>
        <topology evidence="1">Multi-pass membrane protein</topology>
    </subcellularLocation>
</comment>
<evidence type="ECO:0000256" key="6">
    <source>
        <dbReference type="ARBA" id="ARBA00022617"/>
    </source>
</evidence>
<keyword evidence="7 21" id="KW-0812">Transmembrane</keyword>
<dbReference type="InterPro" id="IPR014430">
    <property type="entry name" value="Scs7"/>
</dbReference>
<keyword evidence="14 18" id="KW-0408">Iron</keyword>
<evidence type="ECO:0000256" key="9">
    <source>
        <dbReference type="ARBA" id="ARBA00022824"/>
    </source>
</evidence>
<proteinExistence type="inferred from homology"/>
<dbReference type="SUPFAM" id="SSF55856">
    <property type="entry name" value="Cytochrome b5-like heme/steroid binding domain"/>
    <property type="match status" value="1"/>
</dbReference>
<keyword evidence="8 18" id="KW-0479">Metal-binding</keyword>
<evidence type="ECO:0000256" key="13">
    <source>
        <dbReference type="ARBA" id="ARBA00023002"/>
    </source>
</evidence>
<comment type="similarity">
    <text evidence="4 18">Belongs to the sterol desaturase family. SCS7 subfamily.</text>
</comment>
<evidence type="ECO:0000256" key="21">
    <source>
        <dbReference type="SAM" id="Phobius"/>
    </source>
</evidence>
<feature type="binding site" evidence="19">
    <location>
        <position position="261"/>
    </location>
    <ligand>
        <name>Zn(2+)</name>
        <dbReference type="ChEBI" id="CHEBI:29105"/>
        <label>1</label>
    </ligand>
</feature>
<dbReference type="Pfam" id="PF04116">
    <property type="entry name" value="FA_hydroxylase"/>
    <property type="match status" value="1"/>
</dbReference>
<comment type="function">
    <text evidence="18">Ceramide hydroxylase involved in the hydroxylation of sphingolipid-associated very long chain fatty acids. Postulated to hydroxylate the very long chain fatty acid of dihydroceramides and phytoceramides at C-2.</text>
</comment>
<feature type="binding site" evidence="19">
    <location>
        <position position="323"/>
    </location>
    <ligand>
        <name>Zn(2+)</name>
        <dbReference type="ChEBI" id="CHEBI:29105"/>
        <label>1</label>
    </ligand>
</feature>
<dbReference type="EC" id="1.-.-.-" evidence="18"/>
<feature type="binding site" description="axial binding residue" evidence="20">
    <location>
        <position position="40"/>
    </location>
    <ligand>
        <name>heme</name>
        <dbReference type="ChEBI" id="CHEBI:30413"/>
    </ligand>
    <ligandPart>
        <name>Fe</name>
        <dbReference type="ChEBI" id="CHEBI:18248"/>
    </ligandPart>
</feature>
<dbReference type="PROSITE" id="PS00191">
    <property type="entry name" value="CYTOCHROME_B5_1"/>
    <property type="match status" value="1"/>
</dbReference>
<feature type="binding site" evidence="19">
    <location>
        <position position="264"/>
    </location>
    <ligand>
        <name>Zn(2+)</name>
        <dbReference type="ChEBI" id="CHEBI:29105"/>
        <label>1</label>
    </ligand>
</feature>
<keyword evidence="15 18" id="KW-0443">Lipid metabolism</keyword>
<feature type="transmembrane region" description="Helical" evidence="21">
    <location>
        <begin position="167"/>
        <end position="187"/>
    </location>
</feature>
<evidence type="ECO:0000256" key="14">
    <source>
        <dbReference type="ARBA" id="ARBA00023004"/>
    </source>
</evidence>
<dbReference type="GO" id="GO:0006633">
    <property type="term" value="P:fatty acid biosynthetic process"/>
    <property type="evidence" value="ECO:0007669"/>
    <property type="project" value="UniProtKB-KW"/>
</dbReference>
<evidence type="ECO:0000256" key="5">
    <source>
        <dbReference type="ARBA" id="ARBA00022516"/>
    </source>
</evidence>
<accession>A0A5C3Q769</accession>
<feature type="binding site" evidence="19">
    <location>
        <position position="319"/>
    </location>
    <ligand>
        <name>Zn(2+)</name>
        <dbReference type="ChEBI" id="CHEBI:29105"/>
        <label>1</label>
    </ligand>
</feature>
<evidence type="ECO:0000313" key="24">
    <source>
        <dbReference type="Proteomes" id="UP000305067"/>
    </source>
</evidence>
<keyword evidence="6 20" id="KW-0349">Heme</keyword>
<gene>
    <name evidence="23" type="ORF">BDV98DRAFT_513088</name>
</gene>
<evidence type="ECO:0000256" key="4">
    <source>
        <dbReference type="ARBA" id="ARBA00005747"/>
    </source>
</evidence>
<dbReference type="GO" id="GO:0020037">
    <property type="term" value="F:heme binding"/>
    <property type="evidence" value="ECO:0007669"/>
    <property type="project" value="InterPro"/>
</dbReference>
<comment type="cofactor">
    <cofactor evidence="18 19">
        <name>Zn(2+)</name>
        <dbReference type="ChEBI" id="CHEBI:29105"/>
    </cofactor>
    <text evidence="18 19">Binds 2 Zn(2+) ions per subunit that likely form a catalytic dimetal center.</text>
</comment>
<evidence type="ECO:0000256" key="20">
    <source>
        <dbReference type="PIRSR" id="PIRSR005149-50"/>
    </source>
</evidence>
<feature type="transmembrane region" description="Helical" evidence="21">
    <location>
        <begin position="207"/>
        <end position="232"/>
    </location>
</feature>
<dbReference type="OrthoDB" id="2204368at2759"/>
<evidence type="ECO:0000256" key="10">
    <source>
        <dbReference type="ARBA" id="ARBA00022832"/>
    </source>
</evidence>
<dbReference type="GO" id="GO:0005506">
    <property type="term" value="F:iron ion binding"/>
    <property type="evidence" value="ECO:0007669"/>
    <property type="project" value="UniProtKB-UniRule"/>
</dbReference>
<keyword evidence="5 18" id="KW-0444">Lipid biosynthesis</keyword>
<keyword evidence="24" id="KW-1185">Reference proteome</keyword>
<dbReference type="GO" id="GO:0005789">
    <property type="term" value="C:endoplasmic reticulum membrane"/>
    <property type="evidence" value="ECO:0007669"/>
    <property type="project" value="UniProtKB-SubCell"/>
</dbReference>
<comment type="pathway">
    <text evidence="3">Lipid metabolism.</text>
</comment>
<feature type="binding site" evidence="19">
    <location>
        <position position="265"/>
    </location>
    <ligand>
        <name>Zn(2+)</name>
        <dbReference type="ChEBI" id="CHEBI:29105"/>
        <label>1</label>
    </ligand>
</feature>
<evidence type="ECO:0000256" key="7">
    <source>
        <dbReference type="ARBA" id="ARBA00022692"/>
    </source>
</evidence>
<feature type="binding site" evidence="19">
    <location>
        <position position="341"/>
    </location>
    <ligand>
        <name>Zn(2+)</name>
        <dbReference type="ChEBI" id="CHEBI:29105"/>
        <label>1</label>
    </ligand>
</feature>
<dbReference type="Pfam" id="PF00173">
    <property type="entry name" value="Cyt-b5"/>
    <property type="match status" value="1"/>
</dbReference>
<keyword evidence="9 18" id="KW-0256">Endoplasmic reticulum</keyword>
<feature type="transmembrane region" description="Helical" evidence="21">
    <location>
        <begin position="252"/>
        <end position="269"/>
    </location>
</feature>
<reference evidence="23 24" key="1">
    <citation type="journal article" date="2019" name="Nat. Ecol. Evol.">
        <title>Megaphylogeny resolves global patterns of mushroom evolution.</title>
        <authorList>
            <person name="Varga T."/>
            <person name="Krizsan K."/>
            <person name="Foldi C."/>
            <person name="Dima B."/>
            <person name="Sanchez-Garcia M."/>
            <person name="Sanchez-Ramirez S."/>
            <person name="Szollosi G.J."/>
            <person name="Szarkandi J.G."/>
            <person name="Papp V."/>
            <person name="Albert L."/>
            <person name="Andreopoulos W."/>
            <person name="Angelini C."/>
            <person name="Antonin V."/>
            <person name="Barry K.W."/>
            <person name="Bougher N.L."/>
            <person name="Buchanan P."/>
            <person name="Buyck B."/>
            <person name="Bense V."/>
            <person name="Catcheside P."/>
            <person name="Chovatia M."/>
            <person name="Cooper J."/>
            <person name="Damon W."/>
            <person name="Desjardin D."/>
            <person name="Finy P."/>
            <person name="Geml J."/>
            <person name="Haridas S."/>
            <person name="Hughes K."/>
            <person name="Justo A."/>
            <person name="Karasinski D."/>
            <person name="Kautmanova I."/>
            <person name="Kiss B."/>
            <person name="Kocsube S."/>
            <person name="Kotiranta H."/>
            <person name="LaButti K.M."/>
            <person name="Lechner B.E."/>
            <person name="Liimatainen K."/>
            <person name="Lipzen A."/>
            <person name="Lukacs Z."/>
            <person name="Mihaltcheva S."/>
            <person name="Morgado L.N."/>
            <person name="Niskanen T."/>
            <person name="Noordeloos M.E."/>
            <person name="Ohm R.A."/>
            <person name="Ortiz-Santana B."/>
            <person name="Ovrebo C."/>
            <person name="Racz N."/>
            <person name="Riley R."/>
            <person name="Savchenko A."/>
            <person name="Shiryaev A."/>
            <person name="Soop K."/>
            <person name="Spirin V."/>
            <person name="Szebenyi C."/>
            <person name="Tomsovsky M."/>
            <person name="Tulloss R.E."/>
            <person name="Uehling J."/>
            <person name="Grigoriev I.V."/>
            <person name="Vagvolgyi C."/>
            <person name="Papp T."/>
            <person name="Martin F.M."/>
            <person name="Miettinen O."/>
            <person name="Hibbett D.S."/>
            <person name="Nagy L.G."/>
        </authorList>
    </citation>
    <scope>NUCLEOTIDE SEQUENCE [LARGE SCALE GENOMIC DNA]</scope>
    <source>
        <strain evidence="23 24">CBS 309.79</strain>
    </source>
</reference>
<dbReference type="PRINTS" id="PR00363">
    <property type="entry name" value="CYTOCHROMEB5"/>
</dbReference>
<dbReference type="PIRSF" id="PIRSF005149">
    <property type="entry name" value="IPC-B_HD"/>
    <property type="match status" value="1"/>
</dbReference>
<evidence type="ECO:0000256" key="1">
    <source>
        <dbReference type="ARBA" id="ARBA00004477"/>
    </source>
</evidence>
<keyword evidence="13 18" id="KW-0560">Oxidoreductase</keyword>
<feature type="binding site" description="axial binding residue" evidence="20">
    <location>
        <position position="67"/>
    </location>
    <ligand>
        <name>heme</name>
        <dbReference type="ChEBI" id="CHEBI:30413"/>
    </ligand>
    <ligandPart>
        <name>Fe</name>
        <dbReference type="ChEBI" id="CHEBI:18248"/>
    </ligandPart>
</feature>
<dbReference type="GO" id="GO:0080132">
    <property type="term" value="F:fatty acid 2-hydroxylase activity"/>
    <property type="evidence" value="ECO:0007669"/>
    <property type="project" value="InterPro"/>
</dbReference>
<keyword evidence="11 19" id="KW-0862">Zinc</keyword>
<feature type="transmembrane region" description="Helical" evidence="21">
    <location>
        <begin position="295"/>
        <end position="315"/>
    </location>
</feature>
<evidence type="ECO:0000256" key="8">
    <source>
        <dbReference type="ARBA" id="ARBA00022723"/>
    </source>
</evidence>
<evidence type="ECO:0000256" key="12">
    <source>
        <dbReference type="ARBA" id="ARBA00022989"/>
    </source>
</evidence>
<dbReference type="STRING" id="1884261.A0A5C3Q769"/>
<dbReference type="PANTHER" id="PTHR12863">
    <property type="entry name" value="FATTY ACID HYDROXYLASE"/>
    <property type="match status" value="1"/>
</dbReference>
<dbReference type="SMART" id="SM01117">
    <property type="entry name" value="Cyt-b5"/>
    <property type="match status" value="1"/>
</dbReference>
<evidence type="ECO:0000313" key="23">
    <source>
        <dbReference type="EMBL" id="TFK97934.1"/>
    </source>
</evidence>
<dbReference type="Gene3D" id="3.10.120.10">
    <property type="entry name" value="Cytochrome b5-like heme/steroid binding domain"/>
    <property type="match status" value="1"/>
</dbReference>
<evidence type="ECO:0000256" key="19">
    <source>
        <dbReference type="PIRSR" id="PIRSR005149-1"/>
    </source>
</evidence>
<keyword evidence="12 21" id="KW-1133">Transmembrane helix</keyword>
<evidence type="ECO:0000256" key="11">
    <source>
        <dbReference type="ARBA" id="ARBA00022833"/>
    </source>
</evidence>
<evidence type="ECO:0000259" key="22">
    <source>
        <dbReference type="PROSITE" id="PS50255"/>
    </source>
</evidence>
<organism evidence="23 24">
    <name type="scientific">Pterulicium gracile</name>
    <dbReference type="NCBI Taxonomy" id="1884261"/>
    <lineage>
        <taxon>Eukaryota</taxon>
        <taxon>Fungi</taxon>
        <taxon>Dikarya</taxon>
        <taxon>Basidiomycota</taxon>
        <taxon>Agaricomycotina</taxon>
        <taxon>Agaricomycetes</taxon>
        <taxon>Agaricomycetidae</taxon>
        <taxon>Agaricales</taxon>
        <taxon>Pleurotineae</taxon>
        <taxon>Pterulaceae</taxon>
        <taxon>Pterulicium</taxon>
    </lineage>
</organism>
<dbReference type="InterPro" id="IPR036400">
    <property type="entry name" value="Cyt_B5-like_heme/steroid_sf"/>
</dbReference>
<feature type="binding site" evidence="19">
    <location>
        <position position="338"/>
    </location>
    <ligand>
        <name>Zn(2+)</name>
        <dbReference type="ChEBI" id="CHEBI:29105"/>
        <label>1</label>
    </ligand>
</feature>
<evidence type="ECO:0000256" key="3">
    <source>
        <dbReference type="ARBA" id="ARBA00005189"/>
    </source>
</evidence>
<evidence type="ECO:0000256" key="16">
    <source>
        <dbReference type="ARBA" id="ARBA00023136"/>
    </source>
</evidence>
<feature type="domain" description="Cytochrome b5 heme-binding" evidence="22">
    <location>
        <begin position="5"/>
        <end position="84"/>
    </location>
</feature>
<dbReference type="EMBL" id="ML178843">
    <property type="protein sequence ID" value="TFK97934.1"/>
    <property type="molecule type" value="Genomic_DNA"/>
</dbReference>
<feature type="binding site" evidence="19">
    <location>
        <position position="237"/>
    </location>
    <ligand>
        <name>Zn(2+)</name>
        <dbReference type="ChEBI" id="CHEBI:29105"/>
        <label>1</label>
    </ligand>
</feature>
<evidence type="ECO:0000256" key="17">
    <source>
        <dbReference type="ARBA" id="ARBA00023160"/>
    </source>
</evidence>
<evidence type="ECO:0000256" key="15">
    <source>
        <dbReference type="ARBA" id="ARBA00023098"/>
    </source>
</evidence>
<dbReference type="Proteomes" id="UP000305067">
    <property type="component" value="Unassembled WGS sequence"/>
</dbReference>
<evidence type="ECO:0000256" key="2">
    <source>
        <dbReference type="ARBA" id="ARBA00004991"/>
    </source>
</evidence>
<keyword evidence="10 18" id="KW-0276">Fatty acid metabolism</keyword>
<comment type="pathway">
    <text evidence="2">Sphingolipid metabolism.</text>
</comment>
<protein>
    <recommendedName>
        <fullName evidence="18">Ceramide very long chain fatty acid hydroxylase</fullName>
        <ecNumber evidence="18">1.-.-.-</ecNumber>
    </recommendedName>
</protein>
<evidence type="ECO:0000256" key="18">
    <source>
        <dbReference type="PIRNR" id="PIRNR005149"/>
    </source>
</evidence>
<dbReference type="InterPro" id="IPR006694">
    <property type="entry name" value="Fatty_acid_hydroxylase"/>
</dbReference>
<dbReference type="InterPro" id="IPR018506">
    <property type="entry name" value="Cyt_B5_heme-BS"/>
</dbReference>
<dbReference type="PANTHER" id="PTHR12863:SF1">
    <property type="entry name" value="FATTY ACID 2-HYDROXYLASE"/>
    <property type="match status" value="1"/>
</dbReference>
<sequence length="367" mass="42834">MSKRLTFYTSEDVENHKTGSDCWISRHGKVYNISQFVPDHPGGDDILLEYAGKDIDGVMENPDEHFHSESAYAMLDEYVIGRLGTAESIIDENWVATEDFHPEDTNEAEDFAKSHFLDLRKPLFPQVWSANWSKSYYLQQVHQPRHLPESARLFGPWYLEIFTRTSWYVIPLIWAPISMYMFIRSVFQFTGPLPPFMVQPFLPMAYFTLLPLDSFVKAGACWALGVLIWTLIEYGMHRLLFHIDYRLPDKPFFLMLHFLLHGIHHYLPMDRLRLVMPPVLFTALQSPFTSLAHKLFPPSVANGIIAGAFAMYIAYDTMHYALHHTKLPQYMIEQKKYHLAHHYKNFELGFGITSKLWDYVFNTVLPM</sequence>